<dbReference type="PANTHER" id="PTHR24148">
    <property type="entry name" value="ANKYRIN REPEAT DOMAIN-CONTAINING PROTEIN 39 HOMOLOG-RELATED"/>
    <property type="match status" value="1"/>
</dbReference>
<proteinExistence type="predicted"/>
<accession>A0A8K0WKE7</accession>
<keyword evidence="3" id="KW-1185">Reference proteome</keyword>
<reference evidence="2" key="1">
    <citation type="journal article" date="2021" name="Nat. Commun.">
        <title>Genetic determinants of endophytism in the Arabidopsis root mycobiome.</title>
        <authorList>
            <person name="Mesny F."/>
            <person name="Miyauchi S."/>
            <person name="Thiergart T."/>
            <person name="Pickel B."/>
            <person name="Atanasova L."/>
            <person name="Karlsson M."/>
            <person name="Huettel B."/>
            <person name="Barry K.W."/>
            <person name="Haridas S."/>
            <person name="Chen C."/>
            <person name="Bauer D."/>
            <person name="Andreopoulos W."/>
            <person name="Pangilinan J."/>
            <person name="LaButti K."/>
            <person name="Riley R."/>
            <person name="Lipzen A."/>
            <person name="Clum A."/>
            <person name="Drula E."/>
            <person name="Henrissat B."/>
            <person name="Kohler A."/>
            <person name="Grigoriev I.V."/>
            <person name="Martin F.M."/>
            <person name="Hacquard S."/>
        </authorList>
    </citation>
    <scope>NUCLEOTIDE SEQUENCE</scope>
    <source>
        <strain evidence="2">MPI-CAGE-CH-0235</strain>
    </source>
</reference>
<protein>
    <submittedName>
        <fullName evidence="2">Heterokaryon incompatibility protein-domain-containing protein</fullName>
    </submittedName>
</protein>
<evidence type="ECO:0000259" key="1">
    <source>
        <dbReference type="Pfam" id="PF06985"/>
    </source>
</evidence>
<name>A0A8K0WKE7_9HYPO</name>
<dbReference type="OrthoDB" id="2157530at2759"/>
<gene>
    <name evidence="2" type="ORF">B0I35DRAFT_401820</name>
</gene>
<evidence type="ECO:0000313" key="3">
    <source>
        <dbReference type="Proteomes" id="UP000813444"/>
    </source>
</evidence>
<evidence type="ECO:0000313" key="2">
    <source>
        <dbReference type="EMBL" id="KAH7303937.1"/>
    </source>
</evidence>
<dbReference type="Proteomes" id="UP000813444">
    <property type="component" value="Unassembled WGS sequence"/>
</dbReference>
<dbReference type="Pfam" id="PF06985">
    <property type="entry name" value="HET"/>
    <property type="match status" value="1"/>
</dbReference>
<dbReference type="InterPro" id="IPR010730">
    <property type="entry name" value="HET"/>
</dbReference>
<comment type="caution">
    <text evidence="2">The sequence shown here is derived from an EMBL/GenBank/DDBJ whole genome shotgun (WGS) entry which is preliminary data.</text>
</comment>
<dbReference type="PANTHER" id="PTHR24148:SF64">
    <property type="entry name" value="HETEROKARYON INCOMPATIBILITY DOMAIN-CONTAINING PROTEIN"/>
    <property type="match status" value="1"/>
</dbReference>
<dbReference type="EMBL" id="JAGPNK010000027">
    <property type="protein sequence ID" value="KAH7303937.1"/>
    <property type="molecule type" value="Genomic_DNA"/>
</dbReference>
<dbReference type="InterPro" id="IPR052895">
    <property type="entry name" value="HetReg/Transcr_Mod"/>
</dbReference>
<feature type="domain" description="Heterokaryon incompatibility" evidence="1">
    <location>
        <begin position="32"/>
        <end position="217"/>
    </location>
</feature>
<organism evidence="2 3">
    <name type="scientific">Stachybotrys elegans</name>
    <dbReference type="NCBI Taxonomy" id="80388"/>
    <lineage>
        <taxon>Eukaryota</taxon>
        <taxon>Fungi</taxon>
        <taxon>Dikarya</taxon>
        <taxon>Ascomycota</taxon>
        <taxon>Pezizomycotina</taxon>
        <taxon>Sordariomycetes</taxon>
        <taxon>Hypocreomycetidae</taxon>
        <taxon>Hypocreales</taxon>
        <taxon>Stachybotryaceae</taxon>
        <taxon>Stachybotrys</taxon>
    </lineage>
</organism>
<sequence length="751" mass="84808">MDDELPLRLLSHNNGNFFVFETHQRPEVDHFDILSYTWGPTKKKENAYDCGIPGVEWRVVLQEQKINDIKQLMLQAGIQYLWVDSLCLDQNNEEETDQRITKIHQYYRNARRCHIMLGMSEAWHPQTIVDNLKYLDHVLFNLQGNSLASEAPGLTSYVINRLLEWENGKRWVFELDLPSVRSTAIEPGLLNCYATCISHVKMLFHNPYFSRVWTFQELILGRNICVWGMSSDGVSEIGEFSVWLDLATDAIDKAVKLRDWIQKWRRVNTTTIDTILKLVDEDIISLAARQVQVGGISSARTDIINGGPFWWRENLKGVRNIFSALAMVPRECERKPDFFRGLLGIFSGLFSEAEIQTELAGENLEKVSFAFFKQLSIKTGLAWTKLVMDCHGRENWSWIPILRNHENVISTEFFTGVMTLGRVNESGQATMEATTGLRGNPRKYTNIRLLQGNGSFDFIFKGCNCSKELKTDIPSTGQLATDDRPKEIVQDETGRSLVQCATLLGYALDPGCEDIQEYRRRLLHRLRPDWRISDPAAKPLGWVDRCVSGTAWQDPGLLGFRSHNMLINYTMVDMVGCLSRLAHASTANFMCEVTINCGCYIYAPFSLVFEALTAVEGSSLGGISATLDDDGRIEITDGLGLVQLGDVGRTFSLVAFGGDINAHKSHASICRRTKADQLVIPKQRWPSGRALVGDEFAHEVTDMMRDYGYLDTGVGNLLICRSDPMNPYKIVGVCVDDLIANKRGQTLVKID</sequence>
<dbReference type="AlphaFoldDB" id="A0A8K0WKE7"/>